<evidence type="ECO:0000313" key="2">
    <source>
        <dbReference type="Proteomes" id="UP000253845"/>
    </source>
</evidence>
<reference evidence="1 2" key="1">
    <citation type="submission" date="2018-07" db="EMBL/GenBank/DDBJ databases">
        <title>Section-level genome sequencing of Aspergillus section Nigri to investigate inter- and intra-species variation.</title>
        <authorList>
            <consortium name="DOE Joint Genome Institute"/>
            <person name="Vesth T.C."/>
            <person name="Nybo J.L."/>
            <person name="Theobald S."/>
            <person name="Frisvad J.C."/>
            <person name="Larsen T.O."/>
            <person name="Nielsen K.F."/>
            <person name="Hoof J.B."/>
            <person name="Brandl J."/>
            <person name="Salamov A."/>
            <person name="Riley R."/>
            <person name="Gladden J.M."/>
            <person name="Phatale P."/>
            <person name="Nielsen M.T."/>
            <person name="Lyhne E.K."/>
            <person name="Kogle M.E."/>
            <person name="Strasser K."/>
            <person name="McDonnell E."/>
            <person name="Barry K."/>
            <person name="Clum A."/>
            <person name="Chen C."/>
            <person name="Nolan M."/>
            <person name="Sandor L."/>
            <person name="Kuo A."/>
            <person name="Lipzen A."/>
            <person name="Hainaut M."/>
            <person name="Drula E."/>
            <person name="Tsang A."/>
            <person name="Magnuson J.K."/>
            <person name="Henrissat B."/>
            <person name="Wiebenga A."/>
            <person name="Simmons B.A."/>
            <person name="Makela M.R."/>
            <person name="De vries R.P."/>
            <person name="Grigoriev I.V."/>
            <person name="Mortensen U.H."/>
            <person name="Baker S.E."/>
            <person name="Andersen M.R."/>
        </authorList>
    </citation>
    <scope>NUCLEOTIDE SEQUENCE [LARGE SCALE GENOMIC DNA]</scope>
    <source>
        <strain evidence="1 2">ATCC 13496</strain>
    </source>
</reference>
<gene>
    <name evidence="1" type="ORF">M747DRAFT_119823</name>
</gene>
<proteinExistence type="predicted"/>
<dbReference type="VEuPathDB" id="FungiDB:M747DRAFT_119823"/>
<dbReference type="AlphaFoldDB" id="A0A370BLI7"/>
<name>A0A370BLI7_ASPNG</name>
<dbReference type="EMBL" id="KZ851939">
    <property type="protein sequence ID" value="RDH16444.1"/>
    <property type="molecule type" value="Genomic_DNA"/>
</dbReference>
<protein>
    <submittedName>
        <fullName evidence="1">Uncharacterized protein</fullName>
    </submittedName>
</protein>
<sequence>MGDSWYASAWHIAAVKSVDAWGLYVSLVSEYNMKQQIQSFHGAIMAVAQLADAPSCRVGRCGCVLSALLRTGSLLPPYGSWYYCNVTTICKKVVSEVAGKGLHISRLKHGVYIV</sequence>
<organism evidence="1 2">
    <name type="scientific">Aspergillus niger ATCC 13496</name>
    <dbReference type="NCBI Taxonomy" id="1353008"/>
    <lineage>
        <taxon>Eukaryota</taxon>
        <taxon>Fungi</taxon>
        <taxon>Dikarya</taxon>
        <taxon>Ascomycota</taxon>
        <taxon>Pezizomycotina</taxon>
        <taxon>Eurotiomycetes</taxon>
        <taxon>Eurotiomycetidae</taxon>
        <taxon>Eurotiales</taxon>
        <taxon>Aspergillaceae</taxon>
        <taxon>Aspergillus</taxon>
        <taxon>Aspergillus subgen. Circumdati</taxon>
    </lineage>
</organism>
<dbReference type="Proteomes" id="UP000253845">
    <property type="component" value="Unassembled WGS sequence"/>
</dbReference>
<accession>A0A370BLI7</accession>
<evidence type="ECO:0000313" key="1">
    <source>
        <dbReference type="EMBL" id="RDH16444.1"/>
    </source>
</evidence>